<proteinExistence type="predicted"/>
<reference evidence="1" key="1">
    <citation type="submission" date="2023-04" db="EMBL/GenBank/DDBJ databases">
        <title>Phytophthora lilii NBRC 32176.</title>
        <authorList>
            <person name="Ichikawa N."/>
            <person name="Sato H."/>
            <person name="Tonouchi N."/>
        </authorList>
    </citation>
    <scope>NUCLEOTIDE SEQUENCE</scope>
    <source>
        <strain evidence="1">NBRC 32176</strain>
    </source>
</reference>
<gene>
    <name evidence="1" type="ORF">Plil01_001791400</name>
</gene>
<evidence type="ECO:0000313" key="1">
    <source>
        <dbReference type="EMBL" id="GMF65214.1"/>
    </source>
</evidence>
<comment type="caution">
    <text evidence="1">The sequence shown here is derived from an EMBL/GenBank/DDBJ whole genome shotgun (WGS) entry which is preliminary data.</text>
</comment>
<accession>A0A9W6YE65</accession>
<organism evidence="1 2">
    <name type="scientific">Phytophthora lilii</name>
    <dbReference type="NCBI Taxonomy" id="2077276"/>
    <lineage>
        <taxon>Eukaryota</taxon>
        <taxon>Sar</taxon>
        <taxon>Stramenopiles</taxon>
        <taxon>Oomycota</taxon>
        <taxon>Peronosporomycetes</taxon>
        <taxon>Peronosporales</taxon>
        <taxon>Peronosporaceae</taxon>
        <taxon>Phytophthora</taxon>
    </lineage>
</organism>
<protein>
    <submittedName>
        <fullName evidence="1">Unnamed protein product</fullName>
    </submittedName>
</protein>
<keyword evidence="2" id="KW-1185">Reference proteome</keyword>
<dbReference type="AlphaFoldDB" id="A0A9W6YE65"/>
<evidence type="ECO:0000313" key="2">
    <source>
        <dbReference type="Proteomes" id="UP001165083"/>
    </source>
</evidence>
<dbReference type="Proteomes" id="UP001165083">
    <property type="component" value="Unassembled WGS sequence"/>
</dbReference>
<sequence length="163" mass="17568">MQAAALSPHPGGLKKLTWGAISKSAYIELEVVGSWAPLGLAVEIERAVVCVEYESSGENGRLEPTLEVLSYLSVVSTVAFPPMPRWKTGRTISEVRAGRLYVGRRRLKSSKREDVVMVCMGFRVLTCALAGILENDGHVGKGVQHVIRAGITADPPILTSLRG</sequence>
<dbReference type="EMBL" id="BSXW01012452">
    <property type="protein sequence ID" value="GMF65214.1"/>
    <property type="molecule type" value="Genomic_DNA"/>
</dbReference>
<name>A0A9W6YE65_9STRA</name>